<dbReference type="PANTHER" id="PTHR32315:SF4">
    <property type="entry name" value="URACIL PHOSPHORIBOSYLTRANSFERASE, CHLOROPLASTIC"/>
    <property type="match status" value="1"/>
</dbReference>
<dbReference type="InterPro" id="IPR029057">
    <property type="entry name" value="PRTase-like"/>
</dbReference>
<evidence type="ECO:0000256" key="12">
    <source>
        <dbReference type="ARBA" id="ARBA00056901"/>
    </source>
</evidence>
<dbReference type="GO" id="GO:0000287">
    <property type="term" value="F:magnesium ion binding"/>
    <property type="evidence" value="ECO:0007669"/>
    <property type="project" value="UniProtKB-UniRule"/>
</dbReference>
<dbReference type="GO" id="GO:0006223">
    <property type="term" value="P:uracil salvage"/>
    <property type="evidence" value="ECO:0007669"/>
    <property type="project" value="InterPro"/>
</dbReference>
<evidence type="ECO:0000313" key="18">
    <source>
        <dbReference type="Proteomes" id="UP000824263"/>
    </source>
</evidence>
<evidence type="ECO:0000256" key="11">
    <source>
        <dbReference type="ARBA" id="ARBA00052919"/>
    </source>
</evidence>
<gene>
    <name evidence="15 17" type="primary">upp</name>
    <name evidence="17" type="ORF">H9873_04505</name>
</gene>
<dbReference type="FunFam" id="3.40.50.2020:FF:000003">
    <property type="entry name" value="Uracil phosphoribosyltransferase"/>
    <property type="match status" value="1"/>
</dbReference>
<evidence type="ECO:0000256" key="1">
    <source>
        <dbReference type="ARBA" id="ARBA00005180"/>
    </source>
</evidence>
<evidence type="ECO:0000256" key="4">
    <source>
        <dbReference type="ARBA" id="ARBA00022533"/>
    </source>
</evidence>
<keyword evidence="7 15" id="KW-0547">Nucleotide-binding</keyword>
<feature type="binding site" evidence="15">
    <location>
        <position position="194"/>
    </location>
    <ligand>
        <name>uracil</name>
        <dbReference type="ChEBI" id="CHEBI:17568"/>
    </ligand>
</feature>
<keyword evidence="5 15" id="KW-0328">Glycosyltransferase</keyword>
<evidence type="ECO:0000256" key="13">
    <source>
        <dbReference type="ARBA" id="ARBA00072146"/>
    </source>
</evidence>
<evidence type="ECO:0000256" key="8">
    <source>
        <dbReference type="ARBA" id="ARBA00022842"/>
    </source>
</evidence>
<dbReference type="Gene3D" id="3.40.50.2020">
    <property type="match status" value="1"/>
</dbReference>
<dbReference type="GO" id="GO:0005737">
    <property type="term" value="C:cytoplasm"/>
    <property type="evidence" value="ECO:0007669"/>
    <property type="project" value="UniProtKB-ARBA"/>
</dbReference>
<feature type="binding site" evidence="15">
    <location>
        <position position="79"/>
    </location>
    <ligand>
        <name>5-phospho-alpha-D-ribose 1-diphosphate</name>
        <dbReference type="ChEBI" id="CHEBI:58017"/>
    </ligand>
</feature>
<comment type="catalytic activity">
    <reaction evidence="11 15">
        <text>UMP + diphosphate = 5-phospho-alpha-D-ribose 1-diphosphate + uracil</text>
        <dbReference type="Rhea" id="RHEA:13017"/>
        <dbReference type="ChEBI" id="CHEBI:17568"/>
        <dbReference type="ChEBI" id="CHEBI:33019"/>
        <dbReference type="ChEBI" id="CHEBI:57865"/>
        <dbReference type="ChEBI" id="CHEBI:58017"/>
        <dbReference type="EC" id="2.4.2.9"/>
    </reaction>
</comment>
<comment type="cofactor">
    <cofactor evidence="15">
        <name>Mg(2+)</name>
        <dbReference type="ChEBI" id="CHEBI:18420"/>
    </cofactor>
    <text evidence="15">Binds 1 Mg(2+) ion per subunit. The magnesium is bound as Mg-PRPP.</text>
</comment>
<dbReference type="GO" id="GO:0004845">
    <property type="term" value="F:uracil phosphoribosyltransferase activity"/>
    <property type="evidence" value="ECO:0007669"/>
    <property type="project" value="UniProtKB-UniRule"/>
</dbReference>
<feature type="binding site" evidence="15">
    <location>
        <position position="104"/>
    </location>
    <ligand>
        <name>5-phospho-alpha-D-ribose 1-diphosphate</name>
        <dbReference type="ChEBI" id="CHEBI:58017"/>
    </ligand>
</feature>
<dbReference type="InterPro" id="IPR000836">
    <property type="entry name" value="PRTase_dom"/>
</dbReference>
<feature type="domain" description="Phosphoribosyltransferase" evidence="16">
    <location>
        <begin position="7"/>
        <end position="208"/>
    </location>
</feature>
<evidence type="ECO:0000256" key="6">
    <source>
        <dbReference type="ARBA" id="ARBA00022679"/>
    </source>
</evidence>
<evidence type="ECO:0000256" key="3">
    <source>
        <dbReference type="ARBA" id="ARBA00011894"/>
    </source>
</evidence>
<feature type="binding site" evidence="15">
    <location>
        <position position="200"/>
    </location>
    <ligand>
        <name>5-phospho-alpha-D-ribose 1-diphosphate</name>
        <dbReference type="ChEBI" id="CHEBI:58017"/>
    </ligand>
</feature>
<dbReference type="EC" id="2.4.2.9" evidence="3 15"/>
<feature type="binding site" evidence="15">
    <location>
        <begin position="199"/>
        <end position="201"/>
    </location>
    <ligand>
        <name>uracil</name>
        <dbReference type="ChEBI" id="CHEBI:17568"/>
    </ligand>
</feature>
<organism evidence="17 18">
    <name type="scientific">Candidatus Dorea gallistercoris</name>
    <dbReference type="NCBI Taxonomy" id="2838542"/>
    <lineage>
        <taxon>Bacteria</taxon>
        <taxon>Bacillati</taxon>
        <taxon>Bacillota</taxon>
        <taxon>Clostridia</taxon>
        <taxon>Lachnospirales</taxon>
        <taxon>Lachnospiraceae</taxon>
        <taxon>Dorea</taxon>
    </lineage>
</organism>
<protein>
    <recommendedName>
        <fullName evidence="13 15">Uracil phosphoribosyltransferase</fullName>
        <ecNumber evidence="3 15">2.4.2.9</ecNumber>
    </recommendedName>
    <alternativeName>
        <fullName evidence="10 15">UMP pyrophosphorylase</fullName>
    </alternativeName>
    <alternativeName>
        <fullName evidence="14 15">UPRTase</fullName>
    </alternativeName>
</protein>
<dbReference type="InterPro" id="IPR005765">
    <property type="entry name" value="UPRT"/>
</dbReference>
<evidence type="ECO:0000259" key="16">
    <source>
        <dbReference type="Pfam" id="PF14681"/>
    </source>
</evidence>
<keyword evidence="6 15" id="KW-0808">Transferase</keyword>
<dbReference type="GO" id="GO:0005525">
    <property type="term" value="F:GTP binding"/>
    <property type="evidence" value="ECO:0007669"/>
    <property type="project" value="UniProtKB-KW"/>
</dbReference>
<evidence type="ECO:0000256" key="2">
    <source>
        <dbReference type="ARBA" id="ARBA00009516"/>
    </source>
</evidence>
<comment type="pathway">
    <text evidence="1 15">Pyrimidine metabolism; UMP biosynthesis via salvage pathway; UMP from uracil: step 1/1.</text>
</comment>
<proteinExistence type="inferred from homology"/>
<sequence>MAKVQIMDHPLIQHKITYIRREEVGSKEFREIVGEIAALMCYEATRDLKLQDVKIKTPICEMVGKELSGKKLAVVPILRAGIGMVDGILNMIPAAKVGHIGLYRDPGTFEPVEYFCKLPADCSEREVFVVDPMLATGGSSVAAIQMLKDKGVKHIRFICIIAAPEGVERMTREHPDVDLYVGALDDHLNEHKYIVPGLGDAGDRIFGTK</sequence>
<dbReference type="InterPro" id="IPR034332">
    <property type="entry name" value="Upp_B"/>
</dbReference>
<name>A0A9D1UEE5_9FIRM</name>
<dbReference type="InterPro" id="IPR050054">
    <property type="entry name" value="UPRTase/APRTase"/>
</dbReference>
<dbReference type="SUPFAM" id="SSF53271">
    <property type="entry name" value="PRTase-like"/>
    <property type="match status" value="1"/>
</dbReference>
<evidence type="ECO:0000256" key="7">
    <source>
        <dbReference type="ARBA" id="ARBA00022741"/>
    </source>
</evidence>
<reference evidence="17" key="1">
    <citation type="journal article" date="2021" name="PeerJ">
        <title>Extensive microbial diversity within the chicken gut microbiome revealed by metagenomics and culture.</title>
        <authorList>
            <person name="Gilroy R."/>
            <person name="Ravi A."/>
            <person name="Getino M."/>
            <person name="Pursley I."/>
            <person name="Horton D.L."/>
            <person name="Alikhan N.F."/>
            <person name="Baker D."/>
            <person name="Gharbi K."/>
            <person name="Hall N."/>
            <person name="Watson M."/>
            <person name="Adriaenssens E.M."/>
            <person name="Foster-Nyarko E."/>
            <person name="Jarju S."/>
            <person name="Secka A."/>
            <person name="Antonio M."/>
            <person name="Oren A."/>
            <person name="Chaudhuri R.R."/>
            <person name="La Ragione R."/>
            <person name="Hildebrand F."/>
            <person name="Pallen M.J."/>
        </authorList>
    </citation>
    <scope>NUCLEOTIDE SEQUENCE</scope>
    <source>
        <strain evidence="17">ChiSxjej1B13-11762</strain>
    </source>
</reference>
<dbReference type="HAMAP" id="MF_01218_B">
    <property type="entry name" value="Upp_B"/>
    <property type="match status" value="1"/>
</dbReference>
<comment type="function">
    <text evidence="12 15">Catalyzes the conversion of uracil and 5-phospho-alpha-D-ribose 1-diphosphate (PRPP) to UMP and diphosphate.</text>
</comment>
<feature type="binding site" evidence="15">
    <location>
        <begin position="131"/>
        <end position="139"/>
    </location>
    <ligand>
        <name>5-phospho-alpha-D-ribose 1-diphosphate</name>
        <dbReference type="ChEBI" id="CHEBI:58017"/>
    </ligand>
</feature>
<evidence type="ECO:0000256" key="14">
    <source>
        <dbReference type="ARBA" id="ARBA00079807"/>
    </source>
</evidence>
<keyword evidence="9 15" id="KW-0342">GTP-binding</keyword>
<keyword evidence="8 15" id="KW-0460">Magnesium</keyword>
<keyword evidence="4 15" id="KW-0021">Allosteric enzyme</keyword>
<evidence type="ECO:0000256" key="5">
    <source>
        <dbReference type="ARBA" id="ARBA00022676"/>
    </source>
</evidence>
<dbReference type="Pfam" id="PF14681">
    <property type="entry name" value="UPRTase"/>
    <property type="match status" value="1"/>
</dbReference>
<dbReference type="GO" id="GO:0044206">
    <property type="term" value="P:UMP salvage"/>
    <property type="evidence" value="ECO:0007669"/>
    <property type="project" value="UniProtKB-UniRule"/>
</dbReference>
<dbReference type="PANTHER" id="PTHR32315">
    <property type="entry name" value="ADENINE PHOSPHORIBOSYLTRANSFERASE"/>
    <property type="match status" value="1"/>
</dbReference>
<dbReference type="Proteomes" id="UP000824263">
    <property type="component" value="Unassembled WGS sequence"/>
</dbReference>
<evidence type="ECO:0000256" key="9">
    <source>
        <dbReference type="ARBA" id="ARBA00023134"/>
    </source>
</evidence>
<accession>A0A9D1UEE5</accession>
<comment type="activity regulation">
    <text evidence="15">Allosterically activated by GTP.</text>
</comment>
<dbReference type="NCBIfam" id="NF001097">
    <property type="entry name" value="PRK00129.1"/>
    <property type="match status" value="1"/>
</dbReference>
<dbReference type="CDD" id="cd06223">
    <property type="entry name" value="PRTases_typeI"/>
    <property type="match status" value="1"/>
</dbReference>
<dbReference type="AlphaFoldDB" id="A0A9D1UEE5"/>
<evidence type="ECO:0000256" key="15">
    <source>
        <dbReference type="HAMAP-Rule" id="MF_01218"/>
    </source>
</evidence>
<comment type="similarity">
    <text evidence="2 15">Belongs to the UPRTase family.</text>
</comment>
<dbReference type="EMBL" id="DXGF01000085">
    <property type="protein sequence ID" value="HIW83566.1"/>
    <property type="molecule type" value="Genomic_DNA"/>
</dbReference>
<evidence type="ECO:0000313" key="17">
    <source>
        <dbReference type="EMBL" id="HIW83566.1"/>
    </source>
</evidence>
<comment type="caution">
    <text evidence="17">The sequence shown here is derived from an EMBL/GenBank/DDBJ whole genome shotgun (WGS) entry which is preliminary data.</text>
</comment>
<evidence type="ECO:0000256" key="10">
    <source>
        <dbReference type="ARBA" id="ARBA00031082"/>
    </source>
</evidence>
<reference evidence="17" key="2">
    <citation type="submission" date="2021-04" db="EMBL/GenBank/DDBJ databases">
        <authorList>
            <person name="Gilroy R."/>
        </authorList>
    </citation>
    <scope>NUCLEOTIDE SEQUENCE</scope>
    <source>
        <strain evidence="17">ChiSxjej1B13-11762</strain>
    </source>
</reference>
<dbReference type="NCBIfam" id="TIGR01091">
    <property type="entry name" value="upp"/>
    <property type="match status" value="1"/>
</dbReference>